<evidence type="ECO:0000313" key="3">
    <source>
        <dbReference type="EMBL" id="TPG49550.1"/>
    </source>
</evidence>
<evidence type="ECO:0000256" key="1">
    <source>
        <dbReference type="ARBA" id="ARBA00006987"/>
    </source>
</evidence>
<dbReference type="Gene3D" id="3.40.190.150">
    <property type="entry name" value="Bordetella uptake gene, domain 1"/>
    <property type="match status" value="1"/>
</dbReference>
<name>A0A502FJ86_9PROT</name>
<evidence type="ECO:0000313" key="4">
    <source>
        <dbReference type="Proteomes" id="UP000317078"/>
    </source>
</evidence>
<dbReference type="AlphaFoldDB" id="A0A502FJ86"/>
<proteinExistence type="inferred from homology"/>
<accession>A0A502FJ86</accession>
<dbReference type="Gene3D" id="3.40.190.10">
    <property type="entry name" value="Periplasmic binding protein-like II"/>
    <property type="match status" value="1"/>
</dbReference>
<comment type="similarity">
    <text evidence="1">Belongs to the UPF0065 (bug) family.</text>
</comment>
<dbReference type="PANTHER" id="PTHR42928:SF5">
    <property type="entry name" value="BLR1237 PROTEIN"/>
    <property type="match status" value="1"/>
</dbReference>
<organism evidence="3 4">
    <name type="scientific">Muricoccus nepalensis</name>
    <dbReference type="NCBI Taxonomy" id="1854500"/>
    <lineage>
        <taxon>Bacteria</taxon>
        <taxon>Pseudomonadati</taxon>
        <taxon>Pseudomonadota</taxon>
        <taxon>Alphaproteobacteria</taxon>
        <taxon>Acetobacterales</taxon>
        <taxon>Roseomonadaceae</taxon>
        <taxon>Muricoccus</taxon>
    </lineage>
</organism>
<dbReference type="InterPro" id="IPR042100">
    <property type="entry name" value="Bug_dom1"/>
</dbReference>
<dbReference type="Pfam" id="PF03401">
    <property type="entry name" value="TctC"/>
    <property type="match status" value="1"/>
</dbReference>
<dbReference type="PIRSF" id="PIRSF017082">
    <property type="entry name" value="YflP"/>
    <property type="match status" value="1"/>
</dbReference>
<dbReference type="CDD" id="cd07012">
    <property type="entry name" value="PBP2_Bug_TTT"/>
    <property type="match status" value="1"/>
</dbReference>
<sequence length="323" mass="33042">MGGGGWKRAGRRGLGLLAALALLAGGAAAQEAYPARPIQLVVPYPPGGNTDLMARALQQSLSQALNQSVVIVNRGGASGTIGDAEVARARPDGYTIGLSPNTPLTAQTHLVPLSYSLGSFRFLCLVYDNPQVLVLGRQAPFRDIAGMVALGRTKPEALVYGSPGQGSTQHILIARLLRRAGVEALHAPFSGAGPMAQAALGGQIMAFVESPSIPVSTGLPVAGVFNAERIAALPEVPTVTEAGYPIVGSSAGGLVAPAGLPDAIAAVLERACGEAVASESFRTAAARLNSVPSYAGGAAFRERFAAESESNRQVLQDLGMARE</sequence>
<keyword evidence="2" id="KW-0732">Signal</keyword>
<dbReference type="PANTHER" id="PTHR42928">
    <property type="entry name" value="TRICARBOXYLATE-BINDING PROTEIN"/>
    <property type="match status" value="1"/>
</dbReference>
<dbReference type="EMBL" id="RCZP01000028">
    <property type="protein sequence ID" value="TPG49550.1"/>
    <property type="molecule type" value="Genomic_DNA"/>
</dbReference>
<feature type="signal peptide" evidence="2">
    <location>
        <begin position="1"/>
        <end position="29"/>
    </location>
</feature>
<evidence type="ECO:0000256" key="2">
    <source>
        <dbReference type="SAM" id="SignalP"/>
    </source>
</evidence>
<reference evidence="3 4" key="1">
    <citation type="journal article" date="2019" name="Environ. Microbiol.">
        <title>Species interactions and distinct microbial communities in high Arctic permafrost affected cryosols are associated with the CH4 and CO2 gas fluxes.</title>
        <authorList>
            <person name="Altshuler I."/>
            <person name="Hamel J."/>
            <person name="Turney S."/>
            <person name="Magnuson E."/>
            <person name="Levesque R."/>
            <person name="Greer C."/>
            <person name="Whyte L.G."/>
        </authorList>
    </citation>
    <scope>NUCLEOTIDE SEQUENCE [LARGE SCALE GENOMIC DNA]</scope>
    <source>
        <strain evidence="3 4">S9.3B</strain>
    </source>
</reference>
<gene>
    <name evidence="3" type="ORF">EAH89_21310</name>
</gene>
<comment type="caution">
    <text evidence="3">The sequence shown here is derived from an EMBL/GenBank/DDBJ whole genome shotgun (WGS) entry which is preliminary data.</text>
</comment>
<dbReference type="Proteomes" id="UP000317078">
    <property type="component" value="Unassembled WGS sequence"/>
</dbReference>
<dbReference type="InterPro" id="IPR005064">
    <property type="entry name" value="BUG"/>
</dbReference>
<keyword evidence="4" id="KW-1185">Reference proteome</keyword>
<protein>
    <submittedName>
        <fullName evidence="3">Tripartite tricarboxylate transporter substrate binding protein</fullName>
    </submittedName>
</protein>
<feature type="chain" id="PRO_5021320158" evidence="2">
    <location>
        <begin position="30"/>
        <end position="323"/>
    </location>
</feature>